<accession>A0A939QCL7</accession>
<evidence type="ECO:0000313" key="1">
    <source>
        <dbReference type="EMBL" id="MBO2988668.1"/>
    </source>
</evidence>
<dbReference type="RefSeq" id="WP_208236202.1">
    <property type="nucleotide sequence ID" value="NZ_BAAAQU010000001.1"/>
</dbReference>
<dbReference type="AlphaFoldDB" id="A0A939QCL7"/>
<sequence>MHEYVAYLARAGPGYDPSDWHITVHDLEDPDRVGPEGTVESAEKRVLGHWFRDRGFTITGEFLDGRAFRLRRT</sequence>
<dbReference type="EMBL" id="JAGFBF010000001">
    <property type="protein sequence ID" value="MBO2988668.1"/>
    <property type="molecule type" value="Genomic_DNA"/>
</dbReference>
<reference evidence="1" key="1">
    <citation type="submission" date="2021-03" db="EMBL/GenBank/DDBJ databases">
        <title>Leucobacter chromiisoli sp. nov., isolated from chromium-containing soil of chemical plant.</title>
        <authorList>
            <person name="Xu Z."/>
        </authorList>
    </citation>
    <scope>NUCLEOTIDE SEQUENCE</scope>
    <source>
        <strain evidence="1">K 70/01</strain>
    </source>
</reference>
<proteinExistence type="predicted"/>
<dbReference type="Proteomes" id="UP000668403">
    <property type="component" value="Unassembled WGS sequence"/>
</dbReference>
<comment type="caution">
    <text evidence="1">The sequence shown here is derived from an EMBL/GenBank/DDBJ whole genome shotgun (WGS) entry which is preliminary data.</text>
</comment>
<gene>
    <name evidence="1" type="ORF">J4H85_01455</name>
</gene>
<protein>
    <submittedName>
        <fullName evidence="1">Uncharacterized protein</fullName>
    </submittedName>
</protein>
<name>A0A939QCL7_9MICO</name>
<evidence type="ECO:0000313" key="2">
    <source>
        <dbReference type="Proteomes" id="UP000668403"/>
    </source>
</evidence>
<organism evidence="1 2">
    <name type="scientific">Leucobacter tardus</name>
    <dbReference type="NCBI Taxonomy" id="501483"/>
    <lineage>
        <taxon>Bacteria</taxon>
        <taxon>Bacillati</taxon>
        <taxon>Actinomycetota</taxon>
        <taxon>Actinomycetes</taxon>
        <taxon>Micrococcales</taxon>
        <taxon>Microbacteriaceae</taxon>
        <taxon>Leucobacter</taxon>
    </lineage>
</organism>
<keyword evidence="2" id="KW-1185">Reference proteome</keyword>